<evidence type="ECO:0000259" key="5">
    <source>
        <dbReference type="Pfam" id="PF04542"/>
    </source>
</evidence>
<reference evidence="7 8" key="1">
    <citation type="submission" date="2015-08" db="EMBL/GenBank/DDBJ databases">
        <authorList>
            <person name="Babu N.S."/>
            <person name="Beckwith C.J."/>
            <person name="Beseler K.G."/>
            <person name="Brison A."/>
            <person name="Carone J.V."/>
            <person name="Caskin T.P."/>
            <person name="Diamond M."/>
            <person name="Durham M.E."/>
            <person name="Foxe J.M."/>
            <person name="Go M."/>
            <person name="Henderson B.A."/>
            <person name="Jones I.B."/>
            <person name="McGettigan J.A."/>
            <person name="Micheletti S.J."/>
            <person name="Nasrallah M.E."/>
            <person name="Ortiz D."/>
            <person name="Piller C.R."/>
            <person name="Privatt S.R."/>
            <person name="Schneider S.L."/>
            <person name="Sharp S."/>
            <person name="Smith T.C."/>
            <person name="Stanton J.D."/>
            <person name="Ullery H.E."/>
            <person name="Wilson R.J."/>
            <person name="Serrano M.G."/>
            <person name="Buck G."/>
            <person name="Lee V."/>
            <person name="Wang Y."/>
            <person name="Carvalho R."/>
            <person name="Voegtly L."/>
            <person name="Shi R."/>
            <person name="Duckworth R."/>
            <person name="Johnson A."/>
            <person name="Loviza R."/>
            <person name="Walstead R."/>
            <person name="Shah Z."/>
            <person name="Kiflezghi M."/>
            <person name="Wade K."/>
            <person name="Ball S.L."/>
            <person name="Bradley K.W."/>
            <person name="Asai D.J."/>
            <person name="Bowman C.A."/>
            <person name="Russell D.A."/>
            <person name="Pope W.H."/>
            <person name="Jacobs-Sera D."/>
            <person name="Hendrix R.W."/>
            <person name="Hatfull G.F."/>
        </authorList>
    </citation>
    <scope>NUCLEOTIDE SEQUENCE [LARGE SCALE GENOMIC DNA]</scope>
    <source>
        <strain evidence="7 8">DSM 27648</strain>
    </source>
</reference>
<dbReference type="InterPro" id="IPR007627">
    <property type="entry name" value="RNA_pol_sigma70_r2"/>
</dbReference>
<dbReference type="AlphaFoldDB" id="A0A0K1PPE0"/>
<dbReference type="Pfam" id="PF04542">
    <property type="entry name" value="Sigma70_r2"/>
    <property type="match status" value="1"/>
</dbReference>
<protein>
    <submittedName>
        <fullName evidence="7">RNA polymerase sigma factor RpoE</fullName>
    </submittedName>
</protein>
<keyword evidence="3" id="KW-0731">Sigma factor</keyword>
<dbReference type="InterPro" id="IPR013325">
    <property type="entry name" value="RNA_pol_sigma_r2"/>
</dbReference>
<evidence type="ECO:0000259" key="6">
    <source>
        <dbReference type="Pfam" id="PF08281"/>
    </source>
</evidence>
<dbReference type="STRING" id="1391654.AKJ09_01915"/>
<evidence type="ECO:0000256" key="1">
    <source>
        <dbReference type="ARBA" id="ARBA00010641"/>
    </source>
</evidence>
<dbReference type="KEGG" id="llu:AKJ09_01915"/>
<dbReference type="PANTHER" id="PTHR43133:SF51">
    <property type="entry name" value="RNA POLYMERASE SIGMA FACTOR"/>
    <property type="match status" value="1"/>
</dbReference>
<keyword evidence="2" id="KW-0805">Transcription regulation</keyword>
<evidence type="ECO:0000256" key="4">
    <source>
        <dbReference type="ARBA" id="ARBA00023163"/>
    </source>
</evidence>
<dbReference type="GO" id="GO:0003677">
    <property type="term" value="F:DNA binding"/>
    <property type="evidence" value="ECO:0007669"/>
    <property type="project" value="InterPro"/>
</dbReference>
<organism evidence="7 8">
    <name type="scientific">Labilithrix luteola</name>
    <dbReference type="NCBI Taxonomy" id="1391654"/>
    <lineage>
        <taxon>Bacteria</taxon>
        <taxon>Pseudomonadati</taxon>
        <taxon>Myxococcota</taxon>
        <taxon>Polyangia</taxon>
        <taxon>Polyangiales</taxon>
        <taxon>Labilitrichaceae</taxon>
        <taxon>Labilithrix</taxon>
    </lineage>
</organism>
<dbReference type="Gene3D" id="1.10.1740.10">
    <property type="match status" value="1"/>
</dbReference>
<dbReference type="InterPro" id="IPR039425">
    <property type="entry name" value="RNA_pol_sigma-70-like"/>
</dbReference>
<dbReference type="GO" id="GO:0016987">
    <property type="term" value="F:sigma factor activity"/>
    <property type="evidence" value="ECO:0007669"/>
    <property type="project" value="UniProtKB-KW"/>
</dbReference>
<accession>A0A0K1PPE0</accession>
<keyword evidence="4" id="KW-0804">Transcription</keyword>
<dbReference type="InterPro" id="IPR036388">
    <property type="entry name" value="WH-like_DNA-bd_sf"/>
</dbReference>
<sequence length="201" mass="22462">MAALSNLNELDLEVATSQTPRTVTTAELGALFREHVQFIARSLRRLGVPDSDVDDTVQEVFVIASRKLETIARGAERSFLYGTAMRVASNARRVGKRAQVRRVDAPVDEEHPGFDTAPSVEELVDQREARAALDAVLETMTVEMRAVFTLYELEEMTTAEIASLLGVPQGTVSSRLRRAREHFEQHVRAMQARTDREGREP</sequence>
<dbReference type="NCBIfam" id="TIGR02937">
    <property type="entry name" value="sigma70-ECF"/>
    <property type="match status" value="1"/>
</dbReference>
<evidence type="ECO:0000313" key="8">
    <source>
        <dbReference type="Proteomes" id="UP000064967"/>
    </source>
</evidence>
<comment type="similarity">
    <text evidence="1">Belongs to the sigma-70 factor family. ECF subfamily.</text>
</comment>
<proteinExistence type="inferred from homology"/>
<evidence type="ECO:0000256" key="2">
    <source>
        <dbReference type="ARBA" id="ARBA00023015"/>
    </source>
</evidence>
<dbReference type="Gene3D" id="1.10.10.10">
    <property type="entry name" value="Winged helix-like DNA-binding domain superfamily/Winged helix DNA-binding domain"/>
    <property type="match status" value="1"/>
</dbReference>
<feature type="domain" description="RNA polymerase sigma-70 region 2" evidence="5">
    <location>
        <begin position="31"/>
        <end position="96"/>
    </location>
</feature>
<dbReference type="CDD" id="cd06171">
    <property type="entry name" value="Sigma70_r4"/>
    <property type="match status" value="1"/>
</dbReference>
<dbReference type="EMBL" id="CP012333">
    <property type="protein sequence ID" value="AKU95251.1"/>
    <property type="molecule type" value="Genomic_DNA"/>
</dbReference>
<dbReference type="InterPro" id="IPR013249">
    <property type="entry name" value="RNA_pol_sigma70_r4_t2"/>
</dbReference>
<dbReference type="Proteomes" id="UP000064967">
    <property type="component" value="Chromosome"/>
</dbReference>
<dbReference type="Pfam" id="PF08281">
    <property type="entry name" value="Sigma70_r4_2"/>
    <property type="match status" value="1"/>
</dbReference>
<gene>
    <name evidence="7" type="ORF">AKJ09_01915</name>
</gene>
<dbReference type="GO" id="GO:0006352">
    <property type="term" value="P:DNA-templated transcription initiation"/>
    <property type="evidence" value="ECO:0007669"/>
    <property type="project" value="InterPro"/>
</dbReference>
<dbReference type="InterPro" id="IPR013324">
    <property type="entry name" value="RNA_pol_sigma_r3/r4-like"/>
</dbReference>
<evidence type="ECO:0000256" key="3">
    <source>
        <dbReference type="ARBA" id="ARBA00023082"/>
    </source>
</evidence>
<dbReference type="SUPFAM" id="SSF88946">
    <property type="entry name" value="Sigma2 domain of RNA polymerase sigma factors"/>
    <property type="match status" value="1"/>
</dbReference>
<dbReference type="PANTHER" id="PTHR43133">
    <property type="entry name" value="RNA POLYMERASE ECF-TYPE SIGMA FACTO"/>
    <property type="match status" value="1"/>
</dbReference>
<dbReference type="InterPro" id="IPR014284">
    <property type="entry name" value="RNA_pol_sigma-70_dom"/>
</dbReference>
<evidence type="ECO:0000313" key="7">
    <source>
        <dbReference type="EMBL" id="AKU95251.1"/>
    </source>
</evidence>
<name>A0A0K1PPE0_9BACT</name>
<dbReference type="SUPFAM" id="SSF88659">
    <property type="entry name" value="Sigma3 and sigma4 domains of RNA polymerase sigma factors"/>
    <property type="match status" value="1"/>
</dbReference>
<keyword evidence="8" id="KW-1185">Reference proteome</keyword>
<feature type="domain" description="RNA polymerase sigma factor 70 region 4 type 2" evidence="6">
    <location>
        <begin position="131"/>
        <end position="182"/>
    </location>
</feature>